<evidence type="ECO:0000313" key="3">
    <source>
        <dbReference type="Proteomes" id="UP000472264"/>
    </source>
</evidence>
<reference evidence="2" key="3">
    <citation type="submission" date="2025-09" db="UniProtKB">
        <authorList>
            <consortium name="Ensembl"/>
        </authorList>
    </citation>
    <scope>IDENTIFICATION</scope>
</reference>
<reference evidence="2" key="1">
    <citation type="submission" date="2021-04" db="EMBL/GenBank/DDBJ databases">
        <authorList>
            <consortium name="Wellcome Sanger Institute Data Sharing"/>
        </authorList>
    </citation>
    <scope>NUCLEOTIDE SEQUENCE [LARGE SCALE GENOMIC DNA]</scope>
</reference>
<dbReference type="InParanoid" id="A0A665SYS8"/>
<dbReference type="AlphaFoldDB" id="A0A665SYS8"/>
<keyword evidence="1" id="KW-1133">Transmembrane helix</keyword>
<dbReference type="Proteomes" id="UP000472264">
    <property type="component" value="Chromosome 8"/>
</dbReference>
<name>A0A665SYS8_ECHNA</name>
<proteinExistence type="predicted"/>
<keyword evidence="1" id="KW-0472">Membrane</keyword>
<evidence type="ECO:0000313" key="2">
    <source>
        <dbReference type="Ensembl" id="ENSENLP00000002595.1"/>
    </source>
</evidence>
<dbReference type="Ensembl" id="ENSENLT00000002776.1">
    <property type="protein sequence ID" value="ENSENLP00000002595.1"/>
    <property type="gene ID" value="ENSENLG00000001315.1"/>
</dbReference>
<organism evidence="2 3">
    <name type="scientific">Echeneis naucrates</name>
    <name type="common">Live sharksucker</name>
    <dbReference type="NCBI Taxonomy" id="173247"/>
    <lineage>
        <taxon>Eukaryota</taxon>
        <taxon>Metazoa</taxon>
        <taxon>Chordata</taxon>
        <taxon>Craniata</taxon>
        <taxon>Vertebrata</taxon>
        <taxon>Euteleostomi</taxon>
        <taxon>Actinopterygii</taxon>
        <taxon>Neopterygii</taxon>
        <taxon>Teleostei</taxon>
        <taxon>Neoteleostei</taxon>
        <taxon>Acanthomorphata</taxon>
        <taxon>Carangaria</taxon>
        <taxon>Carangiformes</taxon>
        <taxon>Echeneidae</taxon>
        <taxon>Echeneis</taxon>
    </lineage>
</organism>
<accession>A0A665SYS8</accession>
<protein>
    <submittedName>
        <fullName evidence="2">Uncharacterized protein</fullName>
    </submittedName>
</protein>
<keyword evidence="3" id="KW-1185">Reference proteome</keyword>
<reference evidence="2" key="2">
    <citation type="submission" date="2025-08" db="UniProtKB">
        <authorList>
            <consortium name="Ensembl"/>
        </authorList>
    </citation>
    <scope>IDENTIFICATION</scope>
</reference>
<keyword evidence="1" id="KW-0812">Transmembrane</keyword>
<sequence>CAALHFAAVVGQVLQVWELAIPLPAVMIIIVSFYMMALGIGLWIRLCLKVGAGKSFSSGAVTQSRETMLLHLYAPKSACYRPIISYPQCEKWDCACTCQPPECESCNCLCFEIRIK</sequence>
<dbReference type="OMA" id="EMGFILL"/>
<evidence type="ECO:0000256" key="1">
    <source>
        <dbReference type="SAM" id="Phobius"/>
    </source>
</evidence>
<feature type="transmembrane region" description="Helical" evidence="1">
    <location>
        <begin position="21"/>
        <end position="44"/>
    </location>
</feature>